<keyword evidence="3" id="KW-1185">Reference proteome</keyword>
<sequence length="190" mass="19845">MFFRVLAMTLSTMAAVGATPLTAQNADHSGHAGHVMPGPEASVIPSEPGDGSFAAISEIVAMLSADPDTDWTRVDINGLREHLVDMNQLVIGASVHSEPLPNGLSVRIETSGRAGGAAYRMVPAHAPFLAAETGWQSELASVGDEIVWTVTATDGGAVARIQALGFFGLMATGDHHRMHHLAMARGEAAR</sequence>
<evidence type="ECO:0000313" key="3">
    <source>
        <dbReference type="Proteomes" id="UP001595629"/>
    </source>
</evidence>
<dbReference type="RefSeq" id="WP_386734190.1">
    <property type="nucleotide sequence ID" value="NZ_JBHRXI010000003.1"/>
</dbReference>
<protein>
    <recommendedName>
        <fullName evidence="4">SRPBCC family protein</fullName>
    </recommendedName>
</protein>
<evidence type="ECO:0000256" key="1">
    <source>
        <dbReference type="SAM" id="SignalP"/>
    </source>
</evidence>
<dbReference type="EMBL" id="JBHRXI010000003">
    <property type="protein sequence ID" value="MFC3613017.1"/>
    <property type="molecule type" value="Genomic_DNA"/>
</dbReference>
<proteinExistence type="predicted"/>
<evidence type="ECO:0008006" key="4">
    <source>
        <dbReference type="Google" id="ProtNLM"/>
    </source>
</evidence>
<accession>A0ABV7TBS8</accession>
<feature type="chain" id="PRO_5045337365" description="SRPBCC family protein" evidence="1">
    <location>
        <begin position="24"/>
        <end position="190"/>
    </location>
</feature>
<organism evidence="2 3">
    <name type="scientific">Lutimaribacter marinistellae</name>
    <dbReference type="NCBI Taxonomy" id="1820329"/>
    <lineage>
        <taxon>Bacteria</taxon>
        <taxon>Pseudomonadati</taxon>
        <taxon>Pseudomonadota</taxon>
        <taxon>Alphaproteobacteria</taxon>
        <taxon>Rhodobacterales</taxon>
        <taxon>Roseobacteraceae</taxon>
        <taxon>Lutimaribacter</taxon>
    </lineage>
</organism>
<reference evidence="3" key="1">
    <citation type="journal article" date="2019" name="Int. J. Syst. Evol. Microbiol.">
        <title>The Global Catalogue of Microorganisms (GCM) 10K type strain sequencing project: providing services to taxonomists for standard genome sequencing and annotation.</title>
        <authorList>
            <consortium name="The Broad Institute Genomics Platform"/>
            <consortium name="The Broad Institute Genome Sequencing Center for Infectious Disease"/>
            <person name="Wu L."/>
            <person name="Ma J."/>
        </authorList>
    </citation>
    <scope>NUCLEOTIDE SEQUENCE [LARGE SCALE GENOMIC DNA]</scope>
    <source>
        <strain evidence="3">KCTC 42911</strain>
    </source>
</reference>
<comment type="caution">
    <text evidence="2">The sequence shown here is derived from an EMBL/GenBank/DDBJ whole genome shotgun (WGS) entry which is preliminary data.</text>
</comment>
<gene>
    <name evidence="2" type="ORF">ACFORG_04530</name>
</gene>
<dbReference type="Proteomes" id="UP001595629">
    <property type="component" value="Unassembled WGS sequence"/>
</dbReference>
<name>A0ABV7TBS8_9RHOB</name>
<evidence type="ECO:0000313" key="2">
    <source>
        <dbReference type="EMBL" id="MFC3613017.1"/>
    </source>
</evidence>
<feature type="signal peptide" evidence="1">
    <location>
        <begin position="1"/>
        <end position="23"/>
    </location>
</feature>
<keyword evidence="1" id="KW-0732">Signal</keyword>